<organism evidence="6 7">
    <name type="scientific">Emiliania huxleyi (strain CCMP1516)</name>
    <dbReference type="NCBI Taxonomy" id="280463"/>
    <lineage>
        <taxon>Eukaryota</taxon>
        <taxon>Haptista</taxon>
        <taxon>Haptophyta</taxon>
        <taxon>Prymnesiophyceae</taxon>
        <taxon>Isochrysidales</taxon>
        <taxon>Noelaerhabdaceae</taxon>
        <taxon>Emiliania</taxon>
    </lineage>
</organism>
<dbReference type="InterPro" id="IPR036770">
    <property type="entry name" value="Ankyrin_rpt-contain_sf"/>
</dbReference>
<dbReference type="Gene3D" id="2.130.10.10">
    <property type="entry name" value="YVTN repeat-like/Quinoprotein amine dehydrogenase"/>
    <property type="match status" value="1"/>
</dbReference>
<evidence type="ECO:0000256" key="5">
    <source>
        <dbReference type="SAM" id="MobiDB-lite"/>
    </source>
</evidence>
<evidence type="ECO:0000256" key="4">
    <source>
        <dbReference type="PROSITE-ProRule" id="PRU00221"/>
    </source>
</evidence>
<dbReference type="Pfam" id="PF12796">
    <property type="entry name" value="Ank_2"/>
    <property type="match status" value="1"/>
</dbReference>
<proteinExistence type="predicted"/>
<dbReference type="PROSITE" id="PS50082">
    <property type="entry name" value="WD_REPEATS_2"/>
    <property type="match status" value="1"/>
</dbReference>
<dbReference type="Proteomes" id="UP000013827">
    <property type="component" value="Unassembled WGS sequence"/>
</dbReference>
<dbReference type="InterPro" id="IPR036322">
    <property type="entry name" value="WD40_repeat_dom_sf"/>
</dbReference>
<dbReference type="SMART" id="SM00320">
    <property type="entry name" value="WD40"/>
    <property type="match status" value="3"/>
</dbReference>
<reference evidence="6" key="2">
    <citation type="submission" date="2024-10" db="UniProtKB">
        <authorList>
            <consortium name="EnsemblProtists"/>
        </authorList>
    </citation>
    <scope>IDENTIFICATION</scope>
</reference>
<name>A0A0D3JCN8_EMIH1</name>
<evidence type="ECO:0000256" key="3">
    <source>
        <dbReference type="PROSITE-ProRule" id="PRU00023"/>
    </source>
</evidence>
<feature type="repeat" description="ANK" evidence="3">
    <location>
        <begin position="33"/>
        <end position="65"/>
    </location>
</feature>
<evidence type="ECO:0000256" key="2">
    <source>
        <dbReference type="ARBA" id="ARBA00022737"/>
    </source>
</evidence>
<evidence type="ECO:0000256" key="1">
    <source>
        <dbReference type="ARBA" id="ARBA00022574"/>
    </source>
</evidence>
<protein>
    <submittedName>
        <fullName evidence="6">Uncharacterized protein</fullName>
    </submittedName>
</protein>
<dbReference type="Gene3D" id="1.25.40.20">
    <property type="entry name" value="Ankyrin repeat-containing domain"/>
    <property type="match status" value="1"/>
</dbReference>
<keyword evidence="3" id="KW-0040">ANK repeat</keyword>
<dbReference type="SUPFAM" id="SSF48403">
    <property type="entry name" value="Ankyrin repeat"/>
    <property type="match status" value="1"/>
</dbReference>
<dbReference type="eggNOG" id="KOG0647">
    <property type="taxonomic scope" value="Eukaryota"/>
</dbReference>
<feature type="compositionally biased region" description="Low complexity" evidence="5">
    <location>
        <begin position="168"/>
        <end position="182"/>
    </location>
</feature>
<dbReference type="InterPro" id="IPR001680">
    <property type="entry name" value="WD40_rpt"/>
</dbReference>
<dbReference type="PaxDb" id="2903-EOD21273"/>
<feature type="region of interest" description="Disordered" evidence="5">
    <location>
        <begin position="158"/>
        <end position="192"/>
    </location>
</feature>
<dbReference type="GeneID" id="17266834"/>
<dbReference type="PROSITE" id="PS50088">
    <property type="entry name" value="ANK_REPEAT"/>
    <property type="match status" value="2"/>
</dbReference>
<feature type="repeat" description="ANK" evidence="3">
    <location>
        <begin position="1"/>
        <end position="31"/>
    </location>
</feature>
<dbReference type="KEGG" id="ehx:EMIHUDRAFT_469836"/>
<feature type="repeat" description="WD" evidence="4">
    <location>
        <begin position="228"/>
        <end position="257"/>
    </location>
</feature>
<dbReference type="Pfam" id="PF00400">
    <property type="entry name" value="WD40"/>
    <property type="match status" value="1"/>
</dbReference>
<dbReference type="SMART" id="SM00248">
    <property type="entry name" value="ANK"/>
    <property type="match status" value="3"/>
</dbReference>
<dbReference type="EnsemblProtists" id="EOD21273">
    <property type="protein sequence ID" value="EOD21273"/>
    <property type="gene ID" value="EMIHUDRAFT_469836"/>
</dbReference>
<sequence>MSELLAAAKAGDVASIKRLVQGGANVNEQNPTVGATALVYAAQAGRTEAVQALIELRANPGLTTRKGKTALVVAQEKGHAAVVSLLQQAAAAPAVFGAPPAAAPFGGAATPFGAAASPFAAKAAAFGAASPGLATPPSPFGAPAPAVPAATPFGASPSPFGTVPPPAGSASPFGAPAASPSPFGAPPAPAAAAPAPPLAGLGALDSLGLGGGGLGERLSHQVVAVATAEPHPSMVSSASLDKTVLSASLDKTVAVWDPRASSGAGAKPASTVALPERALCLDLRWPHALVGTGAAAAGAQLIDLRYAPAEAKPLKLHQSVSRFPPRSVALFPGGEGFCAGSHDGRVAVHFHSSSAGGAAGAAAAAPKAKAPWGEDFSFKCHRQGADKDRIYGVGALSFFPAKPHLLATAGSDGECHLWDLKRRHKTAHLLKASTAGSGAPVALPAIAFSRGGDMLAYARSDDWSGGAAAYEATRGAGHANDVRILLLDPSGWEKREAG</sequence>
<keyword evidence="2" id="KW-0677">Repeat</keyword>
<dbReference type="PANTHER" id="PTHR10971">
    <property type="entry name" value="MRNA EXPORT FACTOR AND BUB3"/>
    <property type="match status" value="1"/>
</dbReference>
<dbReference type="HOGENOM" id="CLU_547960_0_0_1"/>
<reference evidence="7" key="1">
    <citation type="journal article" date="2013" name="Nature">
        <title>Pan genome of the phytoplankton Emiliania underpins its global distribution.</title>
        <authorList>
            <person name="Read B.A."/>
            <person name="Kegel J."/>
            <person name="Klute M.J."/>
            <person name="Kuo A."/>
            <person name="Lefebvre S.C."/>
            <person name="Maumus F."/>
            <person name="Mayer C."/>
            <person name="Miller J."/>
            <person name="Monier A."/>
            <person name="Salamov A."/>
            <person name="Young J."/>
            <person name="Aguilar M."/>
            <person name="Claverie J.M."/>
            <person name="Frickenhaus S."/>
            <person name="Gonzalez K."/>
            <person name="Herman E.K."/>
            <person name="Lin Y.C."/>
            <person name="Napier J."/>
            <person name="Ogata H."/>
            <person name="Sarno A.F."/>
            <person name="Shmutz J."/>
            <person name="Schroeder D."/>
            <person name="de Vargas C."/>
            <person name="Verret F."/>
            <person name="von Dassow P."/>
            <person name="Valentin K."/>
            <person name="Van de Peer Y."/>
            <person name="Wheeler G."/>
            <person name="Dacks J.B."/>
            <person name="Delwiche C.F."/>
            <person name="Dyhrman S.T."/>
            <person name="Glockner G."/>
            <person name="John U."/>
            <person name="Richards T."/>
            <person name="Worden A.Z."/>
            <person name="Zhang X."/>
            <person name="Grigoriev I.V."/>
            <person name="Allen A.E."/>
            <person name="Bidle K."/>
            <person name="Borodovsky M."/>
            <person name="Bowler C."/>
            <person name="Brownlee C."/>
            <person name="Cock J.M."/>
            <person name="Elias M."/>
            <person name="Gladyshev V.N."/>
            <person name="Groth M."/>
            <person name="Guda C."/>
            <person name="Hadaegh A."/>
            <person name="Iglesias-Rodriguez M.D."/>
            <person name="Jenkins J."/>
            <person name="Jones B.M."/>
            <person name="Lawson T."/>
            <person name="Leese F."/>
            <person name="Lindquist E."/>
            <person name="Lobanov A."/>
            <person name="Lomsadze A."/>
            <person name="Malik S.B."/>
            <person name="Marsh M.E."/>
            <person name="Mackinder L."/>
            <person name="Mock T."/>
            <person name="Mueller-Roeber B."/>
            <person name="Pagarete A."/>
            <person name="Parker M."/>
            <person name="Probert I."/>
            <person name="Quesneville H."/>
            <person name="Raines C."/>
            <person name="Rensing S.A."/>
            <person name="Riano-Pachon D.M."/>
            <person name="Richier S."/>
            <person name="Rokitta S."/>
            <person name="Shiraiwa Y."/>
            <person name="Soanes D.M."/>
            <person name="van der Giezen M."/>
            <person name="Wahlund T.M."/>
            <person name="Williams B."/>
            <person name="Wilson W."/>
            <person name="Wolfe G."/>
            <person name="Wurch L.L."/>
        </authorList>
    </citation>
    <scope>NUCLEOTIDE SEQUENCE</scope>
</reference>
<dbReference type="InterPro" id="IPR015943">
    <property type="entry name" value="WD40/YVTN_repeat-like_dom_sf"/>
</dbReference>
<dbReference type="RefSeq" id="XP_005773702.1">
    <property type="nucleotide sequence ID" value="XM_005773645.1"/>
</dbReference>
<feature type="compositionally biased region" description="Pro residues" evidence="5">
    <location>
        <begin position="183"/>
        <end position="192"/>
    </location>
</feature>
<dbReference type="AlphaFoldDB" id="A0A0D3JCN8"/>
<dbReference type="STRING" id="2903.R1CEU0"/>
<evidence type="ECO:0000313" key="6">
    <source>
        <dbReference type="EnsemblProtists" id="EOD21273"/>
    </source>
</evidence>
<keyword evidence="1 4" id="KW-0853">WD repeat</keyword>
<keyword evidence="7" id="KW-1185">Reference proteome</keyword>
<accession>A0A0D3JCN8</accession>
<dbReference type="InterPro" id="IPR002110">
    <property type="entry name" value="Ankyrin_rpt"/>
</dbReference>
<dbReference type="SUPFAM" id="SSF50978">
    <property type="entry name" value="WD40 repeat-like"/>
    <property type="match status" value="1"/>
</dbReference>
<evidence type="ECO:0000313" key="7">
    <source>
        <dbReference type="Proteomes" id="UP000013827"/>
    </source>
</evidence>